<dbReference type="Pfam" id="PF08870">
    <property type="entry name" value="DndE"/>
    <property type="match status" value="1"/>
</dbReference>
<reference evidence="1 2" key="1">
    <citation type="submission" date="2016-05" db="EMBL/GenBank/DDBJ databases">
        <title>Single-cell genome of chain-forming Candidatus Thiomargarita nelsonii and comparison to other large sulfur-oxidizing bacteria.</title>
        <authorList>
            <person name="Winkel M."/>
            <person name="Salman V."/>
            <person name="Woyke T."/>
            <person name="Schulz-Vogt H."/>
            <person name="Richter M."/>
            <person name="Flood B."/>
            <person name="Bailey J."/>
            <person name="Amann R."/>
            <person name="Mussmann M."/>
        </authorList>
    </citation>
    <scope>NUCLEOTIDE SEQUENCE [LARGE SCALE GENOMIC DNA]</scope>
    <source>
        <strain evidence="1 2">THI036</strain>
    </source>
</reference>
<dbReference type="Proteomes" id="UP000076962">
    <property type="component" value="Unassembled WGS sequence"/>
</dbReference>
<keyword evidence="2" id="KW-1185">Reference proteome</keyword>
<evidence type="ECO:0000313" key="2">
    <source>
        <dbReference type="Proteomes" id="UP000076962"/>
    </source>
</evidence>
<keyword evidence="1" id="KW-0131">Cell cycle</keyword>
<evidence type="ECO:0000313" key="1">
    <source>
        <dbReference type="EMBL" id="OAD19534.1"/>
    </source>
</evidence>
<dbReference type="InterPro" id="IPR014969">
    <property type="entry name" value="DNA_S_DndE"/>
</dbReference>
<name>A0A176RUV9_9GAMM</name>
<gene>
    <name evidence="1" type="ORF">THIOM_004824</name>
</gene>
<proteinExistence type="predicted"/>
<keyword evidence="1" id="KW-0132">Cell division</keyword>
<feature type="non-terminal residue" evidence="1">
    <location>
        <position position="319"/>
    </location>
</feature>
<accession>A0A176RUV9</accession>
<comment type="caution">
    <text evidence="1">The sequence shown here is derived from an EMBL/GenBank/DDBJ whole genome shotgun (WGS) entry which is preliminary data.</text>
</comment>
<dbReference type="GO" id="GO:0051301">
    <property type="term" value="P:cell division"/>
    <property type="evidence" value="ECO:0007669"/>
    <property type="project" value="UniProtKB-KW"/>
</dbReference>
<dbReference type="EMBL" id="LUTY01002763">
    <property type="protein sequence ID" value="OAD19534.1"/>
    <property type="molecule type" value="Genomic_DNA"/>
</dbReference>
<sequence length="319" mass="36448">MAGKIETDTQDEELIQSILLYGLQKQVPKWTVLRIALAKSLQMPIPPDDSLDRLESRGSEYRLEQVTGLGKTPDELGSSDLTDAICALLSVFHNENLFEDDKRFCQLLQRHIRRGLQEIRWRSDEDFHDYLYQALFVNKNPLTANYSQWNQALISYFTTGIPQGSQIYLSVDDDVLESIGQYFSPSGGNWCADFCAAVKKEVIVDGQVKLSHLQGRDEQGLPKSVAFLSAMVLAAYHMAEDEEVNQSNFFRRFKEILDLPISGNSRPIGMKEEELLWQDWALWLRQNGFVPSAQRGEGSRTYINYPISQTLLRQSDKDQ</sequence>
<organism evidence="1 2">
    <name type="scientific">Candidatus Thiomargarita nelsonii</name>
    <dbReference type="NCBI Taxonomy" id="1003181"/>
    <lineage>
        <taxon>Bacteria</taxon>
        <taxon>Pseudomonadati</taxon>
        <taxon>Pseudomonadota</taxon>
        <taxon>Gammaproteobacteria</taxon>
        <taxon>Thiotrichales</taxon>
        <taxon>Thiotrichaceae</taxon>
        <taxon>Thiomargarita</taxon>
    </lineage>
</organism>
<protein>
    <submittedName>
        <fullName evidence="1">Cell division protein FtsK/SpoIIIE</fullName>
    </submittedName>
</protein>
<dbReference type="AlphaFoldDB" id="A0A176RUV9"/>